<proteinExistence type="inferred from homology"/>
<sequence length="604" mass="68341">MPLNRLLKSLFLLSVLSLLSDCSRRSDIQPLADYYAYQRTNAVTVNLEQGRKTTVLLSVDTDSLRFRASATDAQGKDIPHALYTFLVDGKPLPSNAFLPAKEGKYQITAKLGAKESQPVVIEAVDLKSLVKEIRLQPEAGNPKMVLSDGNTLLRFSMVAIGFDDKPVPFDYLKGLTLYVNDQPLTSAEFTPRQEGTYRLVAKGFGRESSEIVISAHPKAYYIGTVLLKVNLNGPDFIADNLSAATFTVNVLDREGKLVDWYAERDMQLFLNGQLTQERTFRTRTPGVYRFKAVVAGKESAEYSLRALSFSEARIVTIPIVFHLYGVDIPQYKLQEQINVLNNTFRDNFNPSNALKADRHADLRLQFVLADTDPNGQPMAQPGRHYVDVGGKQYKDDEMFTKAGWDHYWNPEYYLNAYVANYIEEPDDNWAGKAYYPTVTQPLVGLGTYVKGSKPFYLFSMILKPLVFDGANNNTIITHEIGHMLGLYHAFNTNNCTSDADYCPDTPMYNRQNYNDKVYSMSRTDCNGQEFSSTNYMDYYYSFRNSFTLDQQTRVRHVLDYGLYLPTQFNGRSGRRSVAAPGVVKRPDVLWDVKPVACPIPHDHH</sequence>
<dbReference type="RefSeq" id="WP_345244654.1">
    <property type="nucleotide sequence ID" value="NZ_BAABHD010000029.1"/>
</dbReference>
<organism evidence="10 11">
    <name type="scientific">Nibrella saemangeumensis</name>
    <dbReference type="NCBI Taxonomy" id="1084526"/>
    <lineage>
        <taxon>Bacteria</taxon>
        <taxon>Pseudomonadati</taxon>
        <taxon>Bacteroidota</taxon>
        <taxon>Cytophagia</taxon>
        <taxon>Cytophagales</taxon>
        <taxon>Spirosomataceae</taxon>
        <taxon>Nibrella</taxon>
    </lineage>
</organism>
<keyword evidence="11" id="KW-1185">Reference proteome</keyword>
<protein>
    <recommendedName>
        <fullName evidence="9">Peptidase M43 pregnancy-associated plasma-A domain-containing protein</fullName>
    </recommendedName>
</protein>
<feature type="domain" description="Peptidase M43 pregnancy-associated plasma-A" evidence="9">
    <location>
        <begin position="405"/>
        <end position="559"/>
    </location>
</feature>
<accession>A0ABP8MZV3</accession>
<evidence type="ECO:0000313" key="10">
    <source>
        <dbReference type="EMBL" id="GAA4458073.1"/>
    </source>
</evidence>
<evidence type="ECO:0000256" key="6">
    <source>
        <dbReference type="ARBA" id="ARBA00022833"/>
    </source>
</evidence>
<comment type="similarity">
    <text evidence="1">Belongs to the peptidase M43B family.</text>
</comment>
<evidence type="ECO:0000313" key="11">
    <source>
        <dbReference type="Proteomes" id="UP001501175"/>
    </source>
</evidence>
<dbReference type="EMBL" id="BAABHD010000029">
    <property type="protein sequence ID" value="GAA4458073.1"/>
    <property type="molecule type" value="Genomic_DNA"/>
</dbReference>
<keyword evidence="8" id="KW-1015">Disulfide bond</keyword>
<evidence type="ECO:0000256" key="1">
    <source>
        <dbReference type="ARBA" id="ARBA00008721"/>
    </source>
</evidence>
<gene>
    <name evidence="10" type="ORF">GCM10023189_29780</name>
</gene>
<keyword evidence="2" id="KW-0645">Protease</keyword>
<name>A0ABP8MZV3_9BACT</name>
<evidence type="ECO:0000256" key="8">
    <source>
        <dbReference type="ARBA" id="ARBA00023157"/>
    </source>
</evidence>
<evidence type="ECO:0000256" key="4">
    <source>
        <dbReference type="ARBA" id="ARBA00022729"/>
    </source>
</evidence>
<keyword evidence="7" id="KW-0482">Metalloprotease</keyword>
<dbReference type="Pfam" id="PF05572">
    <property type="entry name" value="Peptidase_M43"/>
    <property type="match status" value="1"/>
</dbReference>
<evidence type="ECO:0000256" key="3">
    <source>
        <dbReference type="ARBA" id="ARBA00022723"/>
    </source>
</evidence>
<keyword evidence="5" id="KW-0378">Hydrolase</keyword>
<comment type="caution">
    <text evidence="10">The sequence shown here is derived from an EMBL/GenBank/DDBJ whole genome shotgun (WGS) entry which is preliminary data.</text>
</comment>
<dbReference type="InterPro" id="IPR008754">
    <property type="entry name" value="Peptidase_M43"/>
</dbReference>
<dbReference type="SUPFAM" id="SSF55486">
    <property type="entry name" value="Metalloproteases ('zincins'), catalytic domain"/>
    <property type="match status" value="1"/>
</dbReference>
<dbReference type="InterPro" id="IPR024079">
    <property type="entry name" value="MetalloPept_cat_dom_sf"/>
</dbReference>
<evidence type="ECO:0000256" key="2">
    <source>
        <dbReference type="ARBA" id="ARBA00022670"/>
    </source>
</evidence>
<dbReference type="Gene3D" id="3.40.390.10">
    <property type="entry name" value="Collagenase (Catalytic Domain)"/>
    <property type="match status" value="1"/>
</dbReference>
<keyword evidence="3" id="KW-0479">Metal-binding</keyword>
<dbReference type="PANTHER" id="PTHR47466">
    <property type="match status" value="1"/>
</dbReference>
<evidence type="ECO:0000256" key="7">
    <source>
        <dbReference type="ARBA" id="ARBA00023049"/>
    </source>
</evidence>
<dbReference type="PANTHER" id="PTHR47466:SF1">
    <property type="entry name" value="METALLOPROTEASE MEP1 (AFU_ORTHOLOGUE AFUA_1G07730)-RELATED"/>
    <property type="match status" value="1"/>
</dbReference>
<keyword evidence="4" id="KW-0732">Signal</keyword>
<dbReference type="Proteomes" id="UP001501175">
    <property type="component" value="Unassembled WGS sequence"/>
</dbReference>
<evidence type="ECO:0000256" key="5">
    <source>
        <dbReference type="ARBA" id="ARBA00022801"/>
    </source>
</evidence>
<reference evidence="11" key="1">
    <citation type="journal article" date="2019" name="Int. J. Syst. Evol. Microbiol.">
        <title>The Global Catalogue of Microorganisms (GCM) 10K type strain sequencing project: providing services to taxonomists for standard genome sequencing and annotation.</title>
        <authorList>
            <consortium name="The Broad Institute Genomics Platform"/>
            <consortium name="The Broad Institute Genome Sequencing Center for Infectious Disease"/>
            <person name="Wu L."/>
            <person name="Ma J."/>
        </authorList>
    </citation>
    <scope>NUCLEOTIDE SEQUENCE [LARGE SCALE GENOMIC DNA]</scope>
    <source>
        <strain evidence="11">JCM 17927</strain>
    </source>
</reference>
<evidence type="ECO:0000259" key="9">
    <source>
        <dbReference type="Pfam" id="PF05572"/>
    </source>
</evidence>
<keyword evidence="6" id="KW-0862">Zinc</keyword>